<evidence type="ECO:0000256" key="1">
    <source>
        <dbReference type="SAM" id="SignalP"/>
    </source>
</evidence>
<dbReference type="EMBL" id="JAHLFT010000010">
    <property type="protein sequence ID" value="MBU3827675.1"/>
    <property type="molecule type" value="Genomic_DNA"/>
</dbReference>
<reference evidence="2" key="2">
    <citation type="submission" date="2021-04" db="EMBL/GenBank/DDBJ databases">
        <authorList>
            <person name="Gilroy R."/>
        </authorList>
    </citation>
    <scope>NUCLEOTIDE SEQUENCE</scope>
    <source>
        <strain evidence="2">F6-686</strain>
    </source>
</reference>
<evidence type="ECO:0000313" key="2">
    <source>
        <dbReference type="EMBL" id="MBU3827675.1"/>
    </source>
</evidence>
<feature type="chain" id="PRO_5039392121" evidence="1">
    <location>
        <begin position="27"/>
        <end position="49"/>
    </location>
</feature>
<feature type="signal peptide" evidence="1">
    <location>
        <begin position="1"/>
        <end position="26"/>
    </location>
</feature>
<dbReference type="AlphaFoldDB" id="A0A9E2NT63"/>
<keyword evidence="1" id="KW-0732">Signal</keyword>
<organism evidence="2 3">
    <name type="scientific">Candidatus Lactobacillus pullistercoris</name>
    <dbReference type="NCBI Taxonomy" id="2838636"/>
    <lineage>
        <taxon>Bacteria</taxon>
        <taxon>Bacillati</taxon>
        <taxon>Bacillota</taxon>
        <taxon>Bacilli</taxon>
        <taxon>Lactobacillales</taxon>
        <taxon>Lactobacillaceae</taxon>
        <taxon>Lactobacillus</taxon>
    </lineage>
</organism>
<comment type="caution">
    <text evidence="2">The sequence shown here is derived from an EMBL/GenBank/DDBJ whole genome shotgun (WGS) entry which is preliminary data.</text>
</comment>
<dbReference type="Proteomes" id="UP000823844">
    <property type="component" value="Unassembled WGS sequence"/>
</dbReference>
<protein>
    <submittedName>
        <fullName evidence="2">Uncharacterized protein</fullName>
    </submittedName>
</protein>
<accession>A0A9E2NT63</accession>
<name>A0A9E2NT63_9LACO</name>
<gene>
    <name evidence="2" type="ORF">H9806_00615</name>
</gene>
<sequence>MIFDISRVKVTSLAAAALASISLVSANLNHEVKADVKPEAASAKAQSTE</sequence>
<evidence type="ECO:0000313" key="3">
    <source>
        <dbReference type="Proteomes" id="UP000823844"/>
    </source>
</evidence>
<proteinExistence type="predicted"/>
<reference evidence="2" key="1">
    <citation type="journal article" date="2021" name="PeerJ">
        <title>Extensive microbial diversity within the chicken gut microbiome revealed by metagenomics and culture.</title>
        <authorList>
            <person name="Gilroy R."/>
            <person name="Ravi A."/>
            <person name="Getino M."/>
            <person name="Pursley I."/>
            <person name="Horton D.L."/>
            <person name="Alikhan N.F."/>
            <person name="Baker D."/>
            <person name="Gharbi K."/>
            <person name="Hall N."/>
            <person name="Watson M."/>
            <person name="Adriaenssens E.M."/>
            <person name="Foster-Nyarko E."/>
            <person name="Jarju S."/>
            <person name="Secka A."/>
            <person name="Antonio M."/>
            <person name="Oren A."/>
            <person name="Chaudhuri R.R."/>
            <person name="La Ragione R."/>
            <person name="Hildebrand F."/>
            <person name="Pallen M.J."/>
        </authorList>
    </citation>
    <scope>NUCLEOTIDE SEQUENCE</scope>
    <source>
        <strain evidence="2">F6-686</strain>
    </source>
</reference>